<evidence type="ECO:0000313" key="9">
    <source>
        <dbReference type="Proteomes" id="UP000606044"/>
    </source>
</evidence>
<evidence type="ECO:0000256" key="1">
    <source>
        <dbReference type="ARBA" id="ARBA00004141"/>
    </source>
</evidence>
<dbReference type="GO" id="GO:0016020">
    <property type="term" value="C:membrane"/>
    <property type="evidence" value="ECO:0007669"/>
    <property type="project" value="UniProtKB-SubCell"/>
</dbReference>
<comment type="similarity">
    <text evidence="2">Belongs to the major facilitator superfamily.</text>
</comment>
<name>A0A917C483_9HYPH</name>
<dbReference type="RefSeq" id="WP_188580340.1">
    <property type="nucleotide sequence ID" value="NZ_BMCT01000004.1"/>
</dbReference>
<evidence type="ECO:0000256" key="5">
    <source>
        <dbReference type="ARBA" id="ARBA00022989"/>
    </source>
</evidence>
<dbReference type="SUPFAM" id="SSF103473">
    <property type="entry name" value="MFS general substrate transporter"/>
    <property type="match status" value="1"/>
</dbReference>
<keyword evidence="5 7" id="KW-1133">Transmembrane helix</keyword>
<evidence type="ECO:0000256" key="2">
    <source>
        <dbReference type="ARBA" id="ARBA00008335"/>
    </source>
</evidence>
<dbReference type="Pfam" id="PF07690">
    <property type="entry name" value="MFS_1"/>
    <property type="match status" value="1"/>
</dbReference>
<evidence type="ECO:0000313" key="8">
    <source>
        <dbReference type="EMBL" id="GGF70014.1"/>
    </source>
</evidence>
<reference evidence="8" key="1">
    <citation type="journal article" date="2014" name="Int. J. Syst. Evol. Microbiol.">
        <title>Complete genome sequence of Corynebacterium casei LMG S-19264T (=DSM 44701T), isolated from a smear-ripened cheese.</title>
        <authorList>
            <consortium name="US DOE Joint Genome Institute (JGI-PGF)"/>
            <person name="Walter F."/>
            <person name="Albersmeier A."/>
            <person name="Kalinowski J."/>
            <person name="Ruckert C."/>
        </authorList>
    </citation>
    <scope>NUCLEOTIDE SEQUENCE</scope>
    <source>
        <strain evidence="8">CCM 7897</strain>
    </source>
</reference>
<dbReference type="Gene3D" id="1.20.1250.20">
    <property type="entry name" value="MFS general substrate transporter like domains"/>
    <property type="match status" value="1"/>
</dbReference>
<keyword evidence="4 7" id="KW-0812">Transmembrane</keyword>
<feature type="transmembrane region" description="Helical" evidence="7">
    <location>
        <begin position="12"/>
        <end position="34"/>
    </location>
</feature>
<feature type="transmembrane region" description="Helical" evidence="7">
    <location>
        <begin position="261"/>
        <end position="281"/>
    </location>
</feature>
<gene>
    <name evidence="8" type="primary">irp8</name>
    <name evidence="8" type="ORF">GCM10007301_32210</name>
</gene>
<comment type="subcellular location">
    <subcellularLocation>
        <location evidence="1">Membrane</location>
        <topology evidence="1">Multi-pass membrane protein</topology>
    </subcellularLocation>
</comment>
<dbReference type="PANTHER" id="PTHR12778:SF10">
    <property type="entry name" value="MAJOR FACILITATOR SUPERFAMILY DOMAIN-CONTAINING PROTEIN 3"/>
    <property type="match status" value="1"/>
</dbReference>
<proteinExistence type="inferred from homology"/>
<evidence type="ECO:0000256" key="4">
    <source>
        <dbReference type="ARBA" id="ARBA00022692"/>
    </source>
</evidence>
<accession>A0A917C483</accession>
<organism evidence="8 9">
    <name type="scientific">Azorhizobium oxalatiphilum</name>
    <dbReference type="NCBI Taxonomy" id="980631"/>
    <lineage>
        <taxon>Bacteria</taxon>
        <taxon>Pseudomonadati</taxon>
        <taxon>Pseudomonadota</taxon>
        <taxon>Alphaproteobacteria</taxon>
        <taxon>Hyphomicrobiales</taxon>
        <taxon>Xanthobacteraceae</taxon>
        <taxon>Azorhizobium</taxon>
    </lineage>
</organism>
<comment type="caution">
    <text evidence="8">The sequence shown here is derived from an EMBL/GenBank/DDBJ whole genome shotgun (WGS) entry which is preliminary data.</text>
</comment>
<dbReference type="InterPro" id="IPR004752">
    <property type="entry name" value="AmpG_permease/AT-1"/>
</dbReference>
<feature type="transmembrane region" description="Helical" evidence="7">
    <location>
        <begin position="112"/>
        <end position="136"/>
    </location>
</feature>
<evidence type="ECO:0000256" key="6">
    <source>
        <dbReference type="ARBA" id="ARBA00023136"/>
    </source>
</evidence>
<dbReference type="InterPro" id="IPR036259">
    <property type="entry name" value="MFS_trans_sf"/>
</dbReference>
<keyword evidence="6 7" id="KW-0472">Membrane</keyword>
<dbReference type="GO" id="GO:0022857">
    <property type="term" value="F:transmembrane transporter activity"/>
    <property type="evidence" value="ECO:0007669"/>
    <property type="project" value="InterPro"/>
</dbReference>
<feature type="transmembrane region" description="Helical" evidence="7">
    <location>
        <begin position="87"/>
        <end position="106"/>
    </location>
</feature>
<dbReference type="EMBL" id="BMCT01000004">
    <property type="protein sequence ID" value="GGF70014.1"/>
    <property type="molecule type" value="Genomic_DNA"/>
</dbReference>
<dbReference type="AlphaFoldDB" id="A0A917C483"/>
<sequence length="412" mass="42494">MAVLTESRGLPLPRVLLAIGGVYVAQSLVGGLSFMGIPTALRAQGLGLEVLSLVSLLMLPWALKFIWAPYVERYRIRPDGRRRSRRVVIVGELLCVAALALAAVVGPQSLSILLAVMALVALASATVDIAADAFAIEQLSAANRGWGNVAQVGGAYFGILIGGGLFLWLLPYWGWTNSLLVMACGVLLLTIPFAFTQDPAPTIPQAGPAHRPSLGYALRRREVRFGLAITMLFELGVRLVQSVGGPLLVDRGVDLQLIGTLNAGGAVLAGLTGTIAGGLLVKGLGFRNAVVAAMSAQVLVLALYAGAVILVLPNEVLIGCSVALSFAMAMGFVALYAQLMGLSSLKQAGVDFTLFQCADAFMAGLAGFAGGQLAGRLGYGASFGLAAAVALVGLAVIPSLLRRAAACADVKG</sequence>
<feature type="transmembrane region" description="Helical" evidence="7">
    <location>
        <begin position="148"/>
        <end position="169"/>
    </location>
</feature>
<evidence type="ECO:0000256" key="7">
    <source>
        <dbReference type="SAM" id="Phobius"/>
    </source>
</evidence>
<feature type="transmembrane region" description="Helical" evidence="7">
    <location>
        <begin position="288"/>
        <end position="310"/>
    </location>
</feature>
<keyword evidence="3" id="KW-0813">Transport</keyword>
<evidence type="ECO:0000256" key="3">
    <source>
        <dbReference type="ARBA" id="ARBA00022448"/>
    </source>
</evidence>
<feature type="transmembrane region" description="Helical" evidence="7">
    <location>
        <begin position="377"/>
        <end position="401"/>
    </location>
</feature>
<feature type="transmembrane region" description="Helical" evidence="7">
    <location>
        <begin position="316"/>
        <end position="337"/>
    </location>
</feature>
<dbReference type="Proteomes" id="UP000606044">
    <property type="component" value="Unassembled WGS sequence"/>
</dbReference>
<feature type="transmembrane region" description="Helical" evidence="7">
    <location>
        <begin position="175"/>
        <end position="195"/>
    </location>
</feature>
<reference evidence="8" key="2">
    <citation type="submission" date="2020-09" db="EMBL/GenBank/DDBJ databases">
        <authorList>
            <person name="Sun Q."/>
            <person name="Sedlacek I."/>
        </authorList>
    </citation>
    <scope>NUCLEOTIDE SEQUENCE</scope>
    <source>
        <strain evidence="8">CCM 7897</strain>
    </source>
</reference>
<dbReference type="PANTHER" id="PTHR12778">
    <property type="entry name" value="SOLUTE CARRIER FAMILY 33 ACETYL-COA TRANSPORTER -RELATED"/>
    <property type="match status" value="1"/>
</dbReference>
<keyword evidence="9" id="KW-1185">Reference proteome</keyword>
<dbReference type="InterPro" id="IPR011701">
    <property type="entry name" value="MFS"/>
</dbReference>
<feature type="transmembrane region" description="Helical" evidence="7">
    <location>
        <begin position="46"/>
        <end position="67"/>
    </location>
</feature>
<protein>
    <submittedName>
        <fullName evidence="8">MFS transporter</fullName>
    </submittedName>
</protein>